<dbReference type="CDD" id="cd04333">
    <property type="entry name" value="ProX_deacylase"/>
    <property type="match status" value="1"/>
</dbReference>
<dbReference type="PANTHER" id="PTHR32294">
    <property type="entry name" value="DNA POLYMERASE III SUBUNIT ALPHA"/>
    <property type="match status" value="1"/>
</dbReference>
<dbReference type="Pfam" id="PF04073">
    <property type="entry name" value="tRNA_edit"/>
    <property type="match status" value="1"/>
</dbReference>
<comment type="caution">
    <text evidence="3">The sequence shown here is derived from an EMBL/GenBank/DDBJ whole genome shotgun (WGS) entry which is preliminary data.</text>
</comment>
<feature type="domain" description="YbaK/aminoacyl-tRNA synthetase-associated" evidence="1">
    <location>
        <begin position="135"/>
        <end position="253"/>
    </location>
</feature>
<dbReference type="InterPro" id="IPR004805">
    <property type="entry name" value="DnaE2/DnaE/PolC"/>
</dbReference>
<proteinExistence type="predicted"/>
<dbReference type="GO" id="GO:0006260">
    <property type="term" value="P:DNA replication"/>
    <property type="evidence" value="ECO:0007669"/>
    <property type="project" value="InterPro"/>
</dbReference>
<gene>
    <name evidence="3" type="ORF">LMG32879_000011</name>
</gene>
<name>A0AA35UDX2_9PROT</name>
<dbReference type="SUPFAM" id="SSF55826">
    <property type="entry name" value="YbaK/ProRS associated domain"/>
    <property type="match status" value="1"/>
</dbReference>
<dbReference type="PANTHER" id="PTHR32294:SF4">
    <property type="entry name" value="ERROR-PRONE DNA POLYMERASE"/>
    <property type="match status" value="1"/>
</dbReference>
<dbReference type="Gene3D" id="3.90.960.10">
    <property type="entry name" value="YbaK/aminoacyl-tRNA synthetase-associated domain"/>
    <property type="match status" value="1"/>
</dbReference>
<dbReference type="Pfam" id="PF17657">
    <property type="entry name" value="DNA_pol3_finger"/>
    <property type="match status" value="1"/>
</dbReference>
<dbReference type="InterPro" id="IPR007214">
    <property type="entry name" value="YbaK/aa-tRNA-synth-assoc-dom"/>
</dbReference>
<dbReference type="GO" id="GO:0008408">
    <property type="term" value="F:3'-5' exonuclease activity"/>
    <property type="evidence" value="ECO:0007669"/>
    <property type="project" value="InterPro"/>
</dbReference>
<accession>A0AA35UDX2</accession>
<reference evidence="3" key="1">
    <citation type="submission" date="2023-03" db="EMBL/GenBank/DDBJ databases">
        <authorList>
            <person name="Cleenwerck I."/>
        </authorList>
    </citation>
    <scope>NUCLEOTIDE SEQUENCE</scope>
    <source>
        <strain evidence="3">LMG 32879</strain>
    </source>
</reference>
<dbReference type="AlphaFoldDB" id="A0AA35UDX2"/>
<evidence type="ECO:0000313" key="3">
    <source>
        <dbReference type="EMBL" id="CAI9119198.1"/>
    </source>
</evidence>
<keyword evidence="4" id="KW-1185">Reference proteome</keyword>
<evidence type="ECO:0000259" key="2">
    <source>
        <dbReference type="Pfam" id="PF17657"/>
    </source>
</evidence>
<organism evidence="3 4">
    <name type="scientific">Brytella acorum</name>
    <dbReference type="NCBI Taxonomy" id="2959299"/>
    <lineage>
        <taxon>Bacteria</taxon>
        <taxon>Pseudomonadati</taxon>
        <taxon>Pseudomonadota</taxon>
        <taxon>Alphaproteobacteria</taxon>
        <taxon>Acetobacterales</taxon>
        <taxon>Acetobacteraceae</taxon>
        <taxon>Brytella</taxon>
    </lineage>
</organism>
<protein>
    <recommendedName>
        <fullName evidence="5">YbaK/aminoacyl-tRNA synthetase-associated domain-containing protein</fullName>
    </recommendedName>
</protein>
<evidence type="ECO:0000313" key="4">
    <source>
        <dbReference type="Proteomes" id="UP001176960"/>
    </source>
</evidence>
<evidence type="ECO:0008006" key="5">
    <source>
        <dbReference type="Google" id="ProtNLM"/>
    </source>
</evidence>
<dbReference type="GO" id="GO:0002161">
    <property type="term" value="F:aminoacyl-tRNA deacylase activity"/>
    <property type="evidence" value="ECO:0007669"/>
    <property type="project" value="InterPro"/>
</dbReference>
<dbReference type="InterPro" id="IPR036754">
    <property type="entry name" value="YbaK/aa-tRNA-synt-asso_dom_sf"/>
</dbReference>
<dbReference type="InterPro" id="IPR040982">
    <property type="entry name" value="DNA_pol3_finger"/>
</dbReference>
<dbReference type="Proteomes" id="UP001176960">
    <property type="component" value="Unassembled WGS sequence"/>
</dbReference>
<sequence>MKKGLDLLAEHKGQHFTLQTIPAEDPRTYAMIRKADTIGVFQIESRAQMSMLPRLKPRTFYDLVIEVAIVRPGPIQGDMVHPFLRRREGLEGPDYPTPELEEVLKRTLGVPLFQESVQAFFEVNAPDIKPVVLTDSTATVAEAAKALGVQDGQIAKTLALKVGDERILVVMAGTGRLDNRKTKDTFGNRPRMLPAEEVQELTSHPVGGVCPFGLPQPVRVFCDISLRAFDVVWPAAGDRNSSVCLTPDRLADLVGAEWVDVSQE</sequence>
<dbReference type="EMBL" id="CATKSH010000001">
    <property type="protein sequence ID" value="CAI9119198.1"/>
    <property type="molecule type" value="Genomic_DNA"/>
</dbReference>
<feature type="domain" description="DNA polymerase III alpha subunit finger" evidence="2">
    <location>
        <begin position="2"/>
        <end position="118"/>
    </location>
</feature>
<evidence type="ECO:0000259" key="1">
    <source>
        <dbReference type="Pfam" id="PF04073"/>
    </source>
</evidence>